<dbReference type="SUPFAM" id="SSF52540">
    <property type="entry name" value="P-loop containing nucleoside triphosphate hydrolases"/>
    <property type="match status" value="1"/>
</dbReference>
<accession>A0ABW9FC35</accession>
<dbReference type="RefSeq" id="WP_420163198.1">
    <property type="nucleotide sequence ID" value="NZ_JBDLNV010000002.1"/>
</dbReference>
<dbReference type="Proteomes" id="UP001629745">
    <property type="component" value="Unassembled WGS sequence"/>
</dbReference>
<evidence type="ECO:0008006" key="4">
    <source>
        <dbReference type="Google" id="ProtNLM"/>
    </source>
</evidence>
<gene>
    <name evidence="2" type="ORF">ABEU20_001166</name>
</gene>
<protein>
    <recommendedName>
        <fullName evidence="4">GTP-binding protein</fullName>
    </recommendedName>
</protein>
<comment type="caution">
    <text evidence="2">The sequence shown here is derived from an EMBL/GenBank/DDBJ whole genome shotgun (WGS) entry which is preliminary data.</text>
</comment>
<dbReference type="EMBL" id="JBDLNV010000002">
    <property type="protein sequence ID" value="MFM1722608.1"/>
    <property type="molecule type" value="Genomic_DNA"/>
</dbReference>
<feature type="compositionally biased region" description="Basic and acidic residues" evidence="1">
    <location>
        <begin position="228"/>
        <end position="239"/>
    </location>
</feature>
<name>A0ABW9FC35_9NOCA</name>
<evidence type="ECO:0000256" key="1">
    <source>
        <dbReference type="SAM" id="MobiDB-lite"/>
    </source>
</evidence>
<reference evidence="2 3" key="1">
    <citation type="submission" date="2023-11" db="EMBL/GenBank/DDBJ databases">
        <authorList>
            <person name="Val-Calvo J."/>
            <person name="Scortti M."/>
            <person name="Vazquez-Boland J."/>
        </authorList>
    </citation>
    <scope>NUCLEOTIDE SEQUENCE [LARGE SCALE GENOMIC DNA]</scope>
    <source>
        <strain evidence="2 3">PAM 2766</strain>
    </source>
</reference>
<proteinExistence type="predicted"/>
<feature type="region of interest" description="Disordered" evidence="1">
    <location>
        <begin position="211"/>
        <end position="252"/>
    </location>
</feature>
<dbReference type="InterPro" id="IPR027417">
    <property type="entry name" value="P-loop_NTPase"/>
</dbReference>
<keyword evidence="3" id="KW-1185">Reference proteome</keyword>
<evidence type="ECO:0000313" key="3">
    <source>
        <dbReference type="Proteomes" id="UP001629745"/>
    </source>
</evidence>
<evidence type="ECO:0000313" key="2">
    <source>
        <dbReference type="EMBL" id="MFM1722608.1"/>
    </source>
</evidence>
<sequence length="252" mass="25821">MGDGSGAAEFAAFTRAVGDVVGAPAGVLHAMRRPVEIQVVGRAGVGRSTLVSALERSGFANVVEAPAVDVPGRTDPELGPDVVVYVFTGALRTPDVRVLAKARRGSTVAVLAKADAFGSREVAARASNAAAAETGVRTVPLSAGRDLAVVVDAVGAAVQVVQARRVREMLDALAVTAAQDVGGAIRDGIEAFLRSDPAVFAASESAAVLGADDRGADDRGADEEDSEGDRRRRAVVERRARTRRAVAAGTSR</sequence>
<organism evidence="2 3">
    <name type="scientific">Rhodococcus parequi</name>
    <dbReference type="NCBI Taxonomy" id="3137122"/>
    <lineage>
        <taxon>Bacteria</taxon>
        <taxon>Bacillati</taxon>
        <taxon>Actinomycetota</taxon>
        <taxon>Actinomycetes</taxon>
        <taxon>Mycobacteriales</taxon>
        <taxon>Nocardiaceae</taxon>
        <taxon>Rhodococcus</taxon>
    </lineage>
</organism>